<dbReference type="STRING" id="246191.SAMN05660337_1743"/>
<accession>A0A1G9FXA9</accession>
<name>A0A1G9FXA9_9BACT</name>
<protein>
    <submittedName>
        <fullName evidence="1">Uncharacterized protein</fullName>
    </submittedName>
</protein>
<proteinExistence type="predicted"/>
<sequence>MSPQSVKHCKDSFLDILFPDFVVTKDPESHMAYTGLYRMIPSGQKSFRSLNPVRSGVHPWLLTKPLL</sequence>
<keyword evidence="2" id="KW-1185">Reference proteome</keyword>
<dbReference type="AlphaFoldDB" id="A0A1G9FXA9"/>
<organism evidence="1 2">
    <name type="scientific">Maridesulfovibrio ferrireducens</name>
    <dbReference type="NCBI Taxonomy" id="246191"/>
    <lineage>
        <taxon>Bacteria</taxon>
        <taxon>Pseudomonadati</taxon>
        <taxon>Thermodesulfobacteriota</taxon>
        <taxon>Desulfovibrionia</taxon>
        <taxon>Desulfovibrionales</taxon>
        <taxon>Desulfovibrionaceae</taxon>
        <taxon>Maridesulfovibrio</taxon>
    </lineage>
</organism>
<evidence type="ECO:0000313" key="1">
    <source>
        <dbReference type="EMBL" id="SDK92992.1"/>
    </source>
</evidence>
<reference evidence="2" key="1">
    <citation type="submission" date="2016-10" db="EMBL/GenBank/DDBJ databases">
        <authorList>
            <person name="Varghese N."/>
            <person name="Submissions S."/>
        </authorList>
    </citation>
    <scope>NUCLEOTIDE SEQUENCE [LARGE SCALE GENOMIC DNA]</scope>
    <source>
        <strain evidence="2">DSM 16995</strain>
    </source>
</reference>
<gene>
    <name evidence="1" type="ORF">SAMN05660337_1743</name>
</gene>
<dbReference type="EMBL" id="FNGA01000002">
    <property type="protein sequence ID" value="SDK92992.1"/>
    <property type="molecule type" value="Genomic_DNA"/>
</dbReference>
<evidence type="ECO:0000313" key="2">
    <source>
        <dbReference type="Proteomes" id="UP000199053"/>
    </source>
</evidence>
<dbReference type="Proteomes" id="UP000199053">
    <property type="component" value="Unassembled WGS sequence"/>
</dbReference>